<feature type="transmembrane region" description="Helical" evidence="1">
    <location>
        <begin position="69"/>
        <end position="86"/>
    </location>
</feature>
<feature type="transmembrane region" description="Helical" evidence="1">
    <location>
        <begin position="6"/>
        <end position="29"/>
    </location>
</feature>
<dbReference type="Proteomes" id="UP000250086">
    <property type="component" value="Unassembled WGS sequence"/>
</dbReference>
<dbReference type="AlphaFoldDB" id="A0A2X0WUT2"/>
<dbReference type="RefSeq" id="WP_113744337.1">
    <property type="nucleotide sequence ID" value="NZ_UAPV01000001.1"/>
</dbReference>
<accession>A0A2X0WUT2</accession>
<evidence type="ECO:0000313" key="2">
    <source>
        <dbReference type="EMBL" id="SPT70242.1"/>
    </source>
</evidence>
<protein>
    <submittedName>
        <fullName evidence="2">Uncharacterized protein</fullName>
    </submittedName>
</protein>
<evidence type="ECO:0000256" key="1">
    <source>
        <dbReference type="SAM" id="Phobius"/>
    </source>
</evidence>
<keyword evidence="1" id="KW-0472">Membrane</keyword>
<reference evidence="2 3" key="1">
    <citation type="submission" date="2018-06" db="EMBL/GenBank/DDBJ databases">
        <authorList>
            <consortium name="Pathogen Informatics"/>
            <person name="Doyle S."/>
        </authorList>
    </citation>
    <scope>NUCLEOTIDE SEQUENCE [LARGE SCALE GENOMIC DNA]</scope>
    <source>
        <strain evidence="2 3">NCTC13093</strain>
    </source>
</reference>
<name>A0A2X0WUT2_9GAMM</name>
<proteinExistence type="predicted"/>
<keyword evidence="3" id="KW-1185">Reference proteome</keyword>
<sequence length="87" mass="10133">MFNLSFTLYKFVFILVLWLCSTIAFRLWLGNRRDMHFKRSQARLFLSRKSLFADYLAIGTPVDMTGLKLYVQLIVILAAETIIVLSL</sequence>
<dbReference type="EMBL" id="UAPV01000001">
    <property type="protein sequence ID" value="SPT70242.1"/>
    <property type="molecule type" value="Genomic_DNA"/>
</dbReference>
<gene>
    <name evidence="2" type="ORF">NCTC13093_01651</name>
</gene>
<keyword evidence="1" id="KW-1133">Transmembrane helix</keyword>
<organism evidence="2 3">
    <name type="scientific">Anaerobiospirillum thomasii</name>
    <dbReference type="NCBI Taxonomy" id="179995"/>
    <lineage>
        <taxon>Bacteria</taxon>
        <taxon>Pseudomonadati</taxon>
        <taxon>Pseudomonadota</taxon>
        <taxon>Gammaproteobacteria</taxon>
        <taxon>Aeromonadales</taxon>
        <taxon>Succinivibrionaceae</taxon>
        <taxon>Anaerobiospirillum</taxon>
    </lineage>
</organism>
<evidence type="ECO:0000313" key="3">
    <source>
        <dbReference type="Proteomes" id="UP000250086"/>
    </source>
</evidence>
<keyword evidence="1" id="KW-0812">Transmembrane</keyword>